<feature type="binding site" evidence="16">
    <location>
        <position position="258"/>
    </location>
    <ligand>
        <name>Ca(2+)</name>
        <dbReference type="ChEBI" id="CHEBI:29108"/>
        <label>2</label>
    </ligand>
</feature>
<feature type="binding site" evidence="16">
    <location>
        <position position="79"/>
    </location>
    <ligand>
        <name>Ca(2+)</name>
        <dbReference type="ChEBI" id="CHEBI:29108"/>
        <label>1</label>
    </ligand>
</feature>
<evidence type="ECO:0000256" key="9">
    <source>
        <dbReference type="ARBA" id="ARBA00023002"/>
    </source>
</evidence>
<dbReference type="Proteomes" id="UP000091857">
    <property type="component" value="Chromosome 8"/>
</dbReference>
<dbReference type="GO" id="GO:0004601">
    <property type="term" value="F:peroxidase activity"/>
    <property type="evidence" value="ECO:0000318"/>
    <property type="project" value="GO_Central"/>
</dbReference>
<proteinExistence type="inferred from homology"/>
<protein>
    <recommendedName>
        <fullName evidence="4 19">Peroxidase</fullName>
        <ecNumber evidence="4 19">1.11.1.7</ecNumber>
    </recommendedName>
</protein>
<comment type="cofactor">
    <cofactor evidence="16 19">
        <name>heme b</name>
        <dbReference type="ChEBI" id="CHEBI:60344"/>
    </cofactor>
    <text evidence="16 19">Binds 1 heme b (iron(II)-protoporphyrin IX) group per subunit.</text>
</comment>
<dbReference type="InterPro" id="IPR033905">
    <property type="entry name" value="Secretory_peroxidase"/>
</dbReference>
<feature type="binding site" evidence="16">
    <location>
        <position position="93"/>
    </location>
    <ligand>
        <name>Ca(2+)</name>
        <dbReference type="ChEBI" id="CHEBI:29108"/>
        <label>1</label>
    </ligand>
</feature>
<dbReference type="PANTHER" id="PTHR31388">
    <property type="entry name" value="PEROXIDASE 72-RELATED"/>
    <property type="match status" value="1"/>
</dbReference>
<name>A0A2C9VEW5_MANES</name>
<feature type="binding site" evidence="16">
    <location>
        <position position="72"/>
    </location>
    <ligand>
        <name>Ca(2+)</name>
        <dbReference type="ChEBI" id="CHEBI:29108"/>
        <label>1</label>
    </ligand>
</feature>
<keyword evidence="7 16" id="KW-0479">Metal-binding</keyword>
<dbReference type="Pfam" id="PF00141">
    <property type="entry name" value="peroxidase"/>
    <property type="match status" value="1"/>
</dbReference>
<feature type="signal peptide" evidence="19">
    <location>
        <begin position="1"/>
        <end position="29"/>
    </location>
</feature>
<evidence type="ECO:0000259" key="20">
    <source>
        <dbReference type="PROSITE" id="PS50873"/>
    </source>
</evidence>
<dbReference type="PROSITE" id="PS00436">
    <property type="entry name" value="PEROXIDASE_2"/>
    <property type="match status" value="1"/>
</dbReference>
<comment type="caution">
    <text evidence="21">The sequence shown here is derived from an EMBL/GenBank/DDBJ whole genome shotgun (WGS) entry which is preliminary data.</text>
</comment>
<feature type="disulfide bond" evidence="18">
    <location>
        <begin position="205"/>
        <end position="237"/>
    </location>
</feature>
<evidence type="ECO:0000256" key="6">
    <source>
        <dbReference type="ARBA" id="ARBA00022617"/>
    </source>
</evidence>
<keyword evidence="5 19" id="KW-0575">Peroxidase</keyword>
<keyword evidence="22" id="KW-1185">Reference proteome</keyword>
<feature type="site" description="Transition state stabilizer" evidence="17">
    <location>
        <position position="67"/>
    </location>
</feature>
<dbReference type="GO" id="GO:0005576">
    <property type="term" value="C:extracellular region"/>
    <property type="evidence" value="ECO:0007669"/>
    <property type="project" value="UniProtKB-SubCell"/>
</dbReference>
<dbReference type="EMBL" id="CM004394">
    <property type="protein sequence ID" value="OAY43114.1"/>
    <property type="molecule type" value="Genomic_DNA"/>
</dbReference>
<dbReference type="GO" id="GO:0042744">
    <property type="term" value="P:hydrogen peroxide catabolic process"/>
    <property type="evidence" value="ECO:0007669"/>
    <property type="project" value="UniProtKB-KW"/>
</dbReference>
<dbReference type="GO" id="GO:0020037">
    <property type="term" value="F:heme binding"/>
    <property type="evidence" value="ECO:0007669"/>
    <property type="project" value="UniProtKB-UniRule"/>
</dbReference>
<keyword evidence="9 19" id="KW-0560">Oxidoreductase</keyword>
<dbReference type="InterPro" id="IPR019793">
    <property type="entry name" value="Peroxidases_heam-ligand_BS"/>
</dbReference>
<dbReference type="GO" id="GO:0140825">
    <property type="term" value="F:lactoperoxidase activity"/>
    <property type="evidence" value="ECO:0007669"/>
    <property type="project" value="UniProtKB-EC"/>
</dbReference>
<dbReference type="Gramene" id="Manes.08G043700.1.v8.1">
    <property type="protein sequence ID" value="Manes.08G043700.1.v8.1.CDS"/>
    <property type="gene ID" value="Manes.08G043700.v8.1"/>
</dbReference>
<gene>
    <name evidence="21" type="ORF">MANES_08G043700v8</name>
</gene>
<feature type="binding site" evidence="16">
    <location>
        <position position="75"/>
    </location>
    <ligand>
        <name>Ca(2+)</name>
        <dbReference type="ChEBI" id="CHEBI:29108"/>
        <label>1</label>
    </ligand>
</feature>
<evidence type="ECO:0000256" key="7">
    <source>
        <dbReference type="ARBA" id="ARBA00022723"/>
    </source>
</evidence>
<dbReference type="Gene3D" id="1.10.520.10">
    <property type="match status" value="1"/>
</dbReference>
<feature type="binding site" evidence="16">
    <location>
        <position position="199"/>
    </location>
    <ligand>
        <name>Ca(2+)</name>
        <dbReference type="ChEBI" id="CHEBI:29108"/>
        <label>2</label>
    </ligand>
</feature>
<dbReference type="AlphaFoldDB" id="A0A2C9VEW5"/>
<comment type="function">
    <text evidence="2">Removal of H(2)O(2), oxidation of toxic reductants, biosynthesis and degradation of lignin, suberization, auxin catabolism, response to environmental stresses such as wounding, pathogen attack and oxidative stress. These functions might be dependent on each isozyme/isoform in each plant tissue.</text>
</comment>
<organism evidence="21 22">
    <name type="scientific">Manihot esculenta</name>
    <name type="common">Cassava</name>
    <name type="synonym">Jatropha manihot</name>
    <dbReference type="NCBI Taxonomy" id="3983"/>
    <lineage>
        <taxon>Eukaryota</taxon>
        <taxon>Viridiplantae</taxon>
        <taxon>Streptophyta</taxon>
        <taxon>Embryophyta</taxon>
        <taxon>Tracheophyta</taxon>
        <taxon>Spermatophyta</taxon>
        <taxon>Magnoliopsida</taxon>
        <taxon>eudicotyledons</taxon>
        <taxon>Gunneridae</taxon>
        <taxon>Pentapetalae</taxon>
        <taxon>rosids</taxon>
        <taxon>fabids</taxon>
        <taxon>Malpighiales</taxon>
        <taxon>Euphorbiaceae</taxon>
        <taxon>Crotonoideae</taxon>
        <taxon>Manihoteae</taxon>
        <taxon>Manihot</taxon>
    </lineage>
</organism>
<evidence type="ECO:0000256" key="2">
    <source>
        <dbReference type="ARBA" id="ARBA00002322"/>
    </source>
</evidence>
<dbReference type="PANTHER" id="PTHR31388:SF139">
    <property type="entry name" value="PEROXIDASE 53"/>
    <property type="match status" value="1"/>
</dbReference>
<dbReference type="GO" id="GO:0006979">
    <property type="term" value="P:response to oxidative stress"/>
    <property type="evidence" value="ECO:0007669"/>
    <property type="project" value="UniProtKB-UniRule"/>
</dbReference>
<dbReference type="SUPFAM" id="SSF48113">
    <property type="entry name" value="Heme-dependent peroxidases"/>
    <property type="match status" value="1"/>
</dbReference>
<dbReference type="PROSITE" id="PS50873">
    <property type="entry name" value="PEROXIDASE_4"/>
    <property type="match status" value="1"/>
</dbReference>
<dbReference type="OrthoDB" id="2113341at2759"/>
<dbReference type="EC" id="1.11.1.7" evidence="4 19"/>
<evidence type="ECO:0000256" key="10">
    <source>
        <dbReference type="ARBA" id="ARBA00023004"/>
    </source>
</evidence>
<feature type="binding site" evidence="16">
    <location>
        <position position="77"/>
    </location>
    <ligand>
        <name>Ca(2+)</name>
        <dbReference type="ChEBI" id="CHEBI:29108"/>
        <label>1</label>
    </ligand>
</feature>
<evidence type="ECO:0000256" key="3">
    <source>
        <dbReference type="ARBA" id="ARBA00006873"/>
    </source>
</evidence>
<feature type="domain" description="Plant heme peroxidase family profile" evidence="20">
    <location>
        <begin position="30"/>
        <end position="332"/>
    </location>
</feature>
<dbReference type="GO" id="GO:0002215">
    <property type="term" value="P:defense response to nematode"/>
    <property type="evidence" value="ECO:0000318"/>
    <property type="project" value="GO_Central"/>
</dbReference>
<evidence type="ECO:0000256" key="4">
    <source>
        <dbReference type="ARBA" id="ARBA00012313"/>
    </source>
</evidence>
<comment type="similarity">
    <text evidence="19">Belongs to the peroxidase family. Classical plant (class III) peroxidase subfamily.</text>
</comment>
<feature type="disulfide bond" evidence="18">
    <location>
        <begin position="40"/>
        <end position="120"/>
    </location>
</feature>
<dbReference type="InterPro" id="IPR000823">
    <property type="entry name" value="Peroxidase_pln"/>
</dbReference>
<dbReference type="STRING" id="3983.A0A2C9VEW5"/>
<evidence type="ECO:0000256" key="16">
    <source>
        <dbReference type="PIRSR" id="PIRSR600823-3"/>
    </source>
</evidence>
<feature type="disulfide bond" evidence="18">
    <location>
        <begin position="126"/>
        <end position="328"/>
    </location>
</feature>
<keyword evidence="12" id="KW-0325">Glycoprotein</keyword>
<keyword evidence="11 18" id="KW-1015">Disulfide bond</keyword>
<feature type="active site" description="Proton acceptor" evidence="14">
    <location>
        <position position="71"/>
    </location>
</feature>
<dbReference type="PROSITE" id="PS00435">
    <property type="entry name" value="PEROXIDASE_1"/>
    <property type="match status" value="1"/>
</dbReference>
<evidence type="ECO:0000256" key="1">
    <source>
        <dbReference type="ARBA" id="ARBA00000189"/>
    </source>
</evidence>
<dbReference type="InterPro" id="IPR002016">
    <property type="entry name" value="Haem_peroxidase"/>
</dbReference>
<evidence type="ECO:0000256" key="11">
    <source>
        <dbReference type="ARBA" id="ARBA00023157"/>
    </source>
</evidence>
<dbReference type="FunFam" id="1.10.420.10:FF:000001">
    <property type="entry name" value="Peroxidase"/>
    <property type="match status" value="1"/>
</dbReference>
<evidence type="ECO:0000313" key="22">
    <source>
        <dbReference type="Proteomes" id="UP000091857"/>
    </source>
</evidence>
<sequence>MRSSKTTSASSMVLPIVLAALLLVHKSNAQLSSTFYATTCSNVSAIVTSVVQQALQSDPRIGASLIRLHFHDCFVNGCDASLLLDNSSTILSEKFAAPNVNSARGFDVVDNIKTAVENSCPGVVSCADILALAAEASVSLSGGQSWSVLLGRRDSLTANQAGANTSIPSPFEGLNNITSKFSAVGLNTNDLVALSGAHTFGRAQCRTFSNRLFNFSGTGSPDPTLNATYLTTLQQLCPQGGSGATLANLDPTTPDNFDNNYFTNLQNNQGLLQSDQELFSTAGAATVSIVNSFSSSQTAFFQSFAQSMINMGNISPLTGTNGEIRADCKKVNGS</sequence>
<keyword evidence="13 19" id="KW-0376">Hydrogen peroxide</keyword>
<feature type="binding site" description="axial binding residue" evidence="16">
    <location>
        <position position="198"/>
    </location>
    <ligand>
        <name>heme b</name>
        <dbReference type="ChEBI" id="CHEBI:60344"/>
    </ligand>
    <ligandPart>
        <name>Fe</name>
        <dbReference type="ChEBI" id="CHEBI:18248"/>
    </ligandPart>
</feature>
<keyword evidence="10 16" id="KW-0408">Iron</keyword>
<evidence type="ECO:0000256" key="14">
    <source>
        <dbReference type="PIRSR" id="PIRSR600823-1"/>
    </source>
</evidence>
<dbReference type="Gene3D" id="1.10.420.10">
    <property type="entry name" value="Peroxidase, domain 2"/>
    <property type="match status" value="1"/>
</dbReference>
<feature type="disulfide bond" evidence="18">
    <location>
        <begin position="73"/>
        <end position="78"/>
    </location>
</feature>
<evidence type="ECO:0000256" key="13">
    <source>
        <dbReference type="ARBA" id="ARBA00023324"/>
    </source>
</evidence>
<dbReference type="PRINTS" id="PR00458">
    <property type="entry name" value="PEROXIDASE"/>
</dbReference>
<keyword evidence="8 16" id="KW-0106">Calcium</keyword>
<evidence type="ECO:0000256" key="12">
    <source>
        <dbReference type="ARBA" id="ARBA00023180"/>
    </source>
</evidence>
<feature type="binding site" evidence="16">
    <location>
        <position position="253"/>
    </location>
    <ligand>
        <name>Ca(2+)</name>
        <dbReference type="ChEBI" id="CHEBI:29108"/>
        <label>2</label>
    </ligand>
</feature>
<keyword evidence="6 19" id="KW-0349">Heme</keyword>
<dbReference type="PRINTS" id="PR00461">
    <property type="entry name" value="PLPEROXIDASE"/>
</dbReference>
<accession>A0A2C9VEW5</accession>
<feature type="chain" id="PRO_5011833305" description="Peroxidase" evidence="19">
    <location>
        <begin position="30"/>
        <end position="334"/>
    </location>
</feature>
<evidence type="ECO:0000256" key="17">
    <source>
        <dbReference type="PIRSR" id="PIRSR600823-4"/>
    </source>
</evidence>
<evidence type="ECO:0000256" key="19">
    <source>
        <dbReference type="RuleBase" id="RU362060"/>
    </source>
</evidence>
<evidence type="ECO:0000313" key="21">
    <source>
        <dbReference type="EMBL" id="OAY43114.1"/>
    </source>
</evidence>
<comment type="cofactor">
    <cofactor evidence="16 19">
        <name>Ca(2+)</name>
        <dbReference type="ChEBI" id="CHEBI:29108"/>
    </cofactor>
    <text evidence="16 19">Binds 2 calcium ions per subunit.</text>
</comment>
<feature type="binding site" evidence="16">
    <location>
        <position position="81"/>
    </location>
    <ligand>
        <name>Ca(2+)</name>
        <dbReference type="ChEBI" id="CHEBI:29108"/>
        <label>1</label>
    </ligand>
</feature>
<comment type="catalytic activity">
    <reaction evidence="1 19">
        <text>2 a phenolic donor + H2O2 = 2 a phenolic radical donor + 2 H2O</text>
        <dbReference type="Rhea" id="RHEA:56136"/>
        <dbReference type="ChEBI" id="CHEBI:15377"/>
        <dbReference type="ChEBI" id="CHEBI:16240"/>
        <dbReference type="ChEBI" id="CHEBI:139520"/>
        <dbReference type="ChEBI" id="CHEBI:139521"/>
        <dbReference type="EC" id="1.11.1.7"/>
    </reaction>
</comment>
<dbReference type="GO" id="GO:0009505">
    <property type="term" value="C:plant-type cell wall"/>
    <property type="evidence" value="ECO:0000318"/>
    <property type="project" value="GO_Central"/>
</dbReference>
<keyword evidence="19" id="KW-0964">Secreted</keyword>
<keyword evidence="19" id="KW-0732">Signal</keyword>
<dbReference type="GO" id="GO:0046872">
    <property type="term" value="F:metal ion binding"/>
    <property type="evidence" value="ECO:0007669"/>
    <property type="project" value="UniProtKB-UniRule"/>
</dbReference>
<dbReference type="CDD" id="cd00693">
    <property type="entry name" value="secretory_peroxidase"/>
    <property type="match status" value="1"/>
</dbReference>
<comment type="similarity">
    <text evidence="3">Belongs to the peroxidase family. Ascorbate peroxidase subfamily.</text>
</comment>
<evidence type="ECO:0000256" key="5">
    <source>
        <dbReference type="ARBA" id="ARBA00022559"/>
    </source>
</evidence>
<reference evidence="22" key="1">
    <citation type="journal article" date="2016" name="Nat. Biotechnol.">
        <title>Sequencing wild and cultivated cassava and related species reveals extensive interspecific hybridization and genetic diversity.</title>
        <authorList>
            <person name="Bredeson J.V."/>
            <person name="Lyons J.B."/>
            <person name="Prochnik S.E."/>
            <person name="Wu G.A."/>
            <person name="Ha C.M."/>
            <person name="Edsinger-Gonzales E."/>
            <person name="Grimwood J."/>
            <person name="Schmutz J."/>
            <person name="Rabbi I.Y."/>
            <person name="Egesi C."/>
            <person name="Nauluvula P."/>
            <person name="Lebot V."/>
            <person name="Ndunguru J."/>
            <person name="Mkamilo G."/>
            <person name="Bart R.S."/>
            <person name="Setter T.L."/>
            <person name="Gleadow R.M."/>
            <person name="Kulakow P."/>
            <person name="Ferguson M.E."/>
            <person name="Rounsley S."/>
            <person name="Rokhsar D.S."/>
        </authorList>
    </citation>
    <scope>NUCLEOTIDE SEQUENCE [LARGE SCALE GENOMIC DNA]</scope>
    <source>
        <strain evidence="22">cv. AM560-2</strain>
    </source>
</reference>
<dbReference type="FunFam" id="1.10.520.10:FF:000001">
    <property type="entry name" value="Peroxidase"/>
    <property type="match status" value="1"/>
</dbReference>
<feature type="binding site" evidence="16">
    <location>
        <position position="250"/>
    </location>
    <ligand>
        <name>Ca(2+)</name>
        <dbReference type="ChEBI" id="CHEBI:29108"/>
        <label>2</label>
    </ligand>
</feature>
<evidence type="ECO:0000256" key="15">
    <source>
        <dbReference type="PIRSR" id="PIRSR600823-2"/>
    </source>
</evidence>
<dbReference type="InterPro" id="IPR010255">
    <property type="entry name" value="Haem_peroxidase_sf"/>
</dbReference>
<dbReference type="InterPro" id="IPR019794">
    <property type="entry name" value="Peroxidases_AS"/>
</dbReference>
<comment type="subcellular location">
    <subcellularLocation>
        <location evidence="19">Secreted</location>
    </subcellularLocation>
</comment>
<evidence type="ECO:0000256" key="8">
    <source>
        <dbReference type="ARBA" id="ARBA00022837"/>
    </source>
</evidence>
<feature type="binding site" evidence="15">
    <location>
        <position position="168"/>
    </location>
    <ligand>
        <name>substrate</name>
    </ligand>
</feature>
<evidence type="ECO:0000256" key="18">
    <source>
        <dbReference type="PIRSR" id="PIRSR600823-5"/>
    </source>
</evidence>